<feature type="compositionally biased region" description="Low complexity" evidence="1">
    <location>
        <begin position="173"/>
        <end position="182"/>
    </location>
</feature>
<feature type="region of interest" description="Disordered" evidence="1">
    <location>
        <begin position="1"/>
        <end position="51"/>
    </location>
</feature>
<protein>
    <submittedName>
        <fullName evidence="2">Uncharacterized protein</fullName>
    </submittedName>
</protein>
<feature type="region of interest" description="Disordered" evidence="1">
    <location>
        <begin position="139"/>
        <end position="277"/>
    </location>
</feature>
<feature type="compositionally biased region" description="Basic and acidic residues" evidence="1">
    <location>
        <begin position="24"/>
        <end position="34"/>
    </location>
</feature>
<feature type="region of interest" description="Disordered" evidence="1">
    <location>
        <begin position="75"/>
        <end position="103"/>
    </location>
</feature>
<keyword evidence="3" id="KW-1185">Reference proteome</keyword>
<organism evidence="2 3">
    <name type="scientific">Phialemonium thermophilum</name>
    <dbReference type="NCBI Taxonomy" id="223376"/>
    <lineage>
        <taxon>Eukaryota</taxon>
        <taxon>Fungi</taxon>
        <taxon>Dikarya</taxon>
        <taxon>Ascomycota</taxon>
        <taxon>Pezizomycotina</taxon>
        <taxon>Sordariomycetes</taxon>
        <taxon>Sordariomycetidae</taxon>
        <taxon>Cephalothecales</taxon>
        <taxon>Cephalothecaceae</taxon>
        <taxon>Phialemonium</taxon>
    </lineage>
</organism>
<dbReference type="EMBL" id="JAZHXJ010001552">
    <property type="protein sequence ID" value="KAL1844666.1"/>
    <property type="molecule type" value="Genomic_DNA"/>
</dbReference>
<name>A0ABR3VSN2_9PEZI</name>
<feature type="compositionally biased region" description="Polar residues" evidence="1">
    <location>
        <begin position="227"/>
        <end position="237"/>
    </location>
</feature>
<feature type="compositionally biased region" description="Low complexity" evidence="1">
    <location>
        <begin position="191"/>
        <end position="206"/>
    </location>
</feature>
<gene>
    <name evidence="2" type="ORF">VTK73DRAFT_2070</name>
</gene>
<feature type="compositionally biased region" description="Polar residues" evidence="1">
    <location>
        <begin position="85"/>
        <end position="99"/>
    </location>
</feature>
<evidence type="ECO:0000256" key="1">
    <source>
        <dbReference type="SAM" id="MobiDB-lite"/>
    </source>
</evidence>
<evidence type="ECO:0000313" key="2">
    <source>
        <dbReference type="EMBL" id="KAL1844666.1"/>
    </source>
</evidence>
<evidence type="ECO:0000313" key="3">
    <source>
        <dbReference type="Proteomes" id="UP001586593"/>
    </source>
</evidence>
<proteinExistence type="predicted"/>
<sequence length="297" mass="31197">MDDDAAAGVSPPAYEKATSGSADSRSETGLDGPEKGPALSTPSAPLPIAQPMSDRALTLQIPSAHLGLEHAVASSWSPAAEGGAVTTNGAYPALTTHQPASSFSSTAAAPLNYTISPTEQSATMRSRMPDPFFNQSELARQPSDAYDPARRQVHRASELSSLSSGFGDGDIIVPEPAAVPLEPGGGGGSGVRQSAVSAAARSSWLSQSRRDTVYTESSEDSPARFRTVSSWVTQQTSRVKRAQRRAQTEPEPPPVPTMPGQIGIPGIHNPPEEPSFTMMLQDGEVPRRVEDTMALRP</sequence>
<comment type="caution">
    <text evidence="2">The sequence shown here is derived from an EMBL/GenBank/DDBJ whole genome shotgun (WGS) entry which is preliminary data.</text>
</comment>
<reference evidence="2 3" key="1">
    <citation type="journal article" date="2024" name="Commun. Biol.">
        <title>Comparative genomic analysis of thermophilic fungi reveals convergent evolutionary adaptations and gene losses.</title>
        <authorList>
            <person name="Steindorff A.S."/>
            <person name="Aguilar-Pontes M.V."/>
            <person name="Robinson A.J."/>
            <person name="Andreopoulos B."/>
            <person name="LaButti K."/>
            <person name="Kuo A."/>
            <person name="Mondo S."/>
            <person name="Riley R."/>
            <person name="Otillar R."/>
            <person name="Haridas S."/>
            <person name="Lipzen A."/>
            <person name="Grimwood J."/>
            <person name="Schmutz J."/>
            <person name="Clum A."/>
            <person name="Reid I.D."/>
            <person name="Moisan M.C."/>
            <person name="Butler G."/>
            <person name="Nguyen T.T.M."/>
            <person name="Dewar K."/>
            <person name="Conant G."/>
            <person name="Drula E."/>
            <person name="Henrissat B."/>
            <person name="Hansel C."/>
            <person name="Singer S."/>
            <person name="Hutchinson M.I."/>
            <person name="de Vries R.P."/>
            <person name="Natvig D.O."/>
            <person name="Powell A.J."/>
            <person name="Tsang A."/>
            <person name="Grigoriev I.V."/>
        </authorList>
    </citation>
    <scope>NUCLEOTIDE SEQUENCE [LARGE SCALE GENOMIC DNA]</scope>
    <source>
        <strain evidence="2 3">ATCC 24622</strain>
    </source>
</reference>
<accession>A0ABR3VSN2</accession>
<dbReference type="Proteomes" id="UP001586593">
    <property type="component" value="Unassembled WGS sequence"/>
</dbReference>